<organism evidence="4 5">
    <name type="scientific">Acanthoscelides obtectus</name>
    <name type="common">Bean weevil</name>
    <name type="synonym">Bruchus obtectus</name>
    <dbReference type="NCBI Taxonomy" id="200917"/>
    <lineage>
        <taxon>Eukaryota</taxon>
        <taxon>Metazoa</taxon>
        <taxon>Ecdysozoa</taxon>
        <taxon>Arthropoda</taxon>
        <taxon>Hexapoda</taxon>
        <taxon>Insecta</taxon>
        <taxon>Pterygota</taxon>
        <taxon>Neoptera</taxon>
        <taxon>Endopterygota</taxon>
        <taxon>Coleoptera</taxon>
        <taxon>Polyphaga</taxon>
        <taxon>Cucujiformia</taxon>
        <taxon>Chrysomeloidea</taxon>
        <taxon>Chrysomelidae</taxon>
        <taxon>Bruchinae</taxon>
        <taxon>Bruchini</taxon>
        <taxon>Acanthoscelides</taxon>
    </lineage>
</organism>
<evidence type="ECO:0000259" key="3">
    <source>
        <dbReference type="PROSITE" id="PS50003"/>
    </source>
</evidence>
<dbReference type="PANTHER" id="PTHR17271">
    <property type="entry name" value="PLECKSTRIN HOMOLOGY PH DOMAIN-CONTAINING PROTEIN"/>
    <property type="match status" value="1"/>
</dbReference>
<dbReference type="OrthoDB" id="9942268at2759"/>
<dbReference type="GO" id="GO:0051015">
    <property type="term" value="F:actin filament binding"/>
    <property type="evidence" value="ECO:0007669"/>
    <property type="project" value="TreeGrafter"/>
</dbReference>
<feature type="coiled-coil region" evidence="1">
    <location>
        <begin position="1176"/>
        <end position="1203"/>
    </location>
</feature>
<reference evidence="4" key="1">
    <citation type="submission" date="2022-03" db="EMBL/GenBank/DDBJ databases">
        <authorList>
            <person name="Sayadi A."/>
        </authorList>
    </citation>
    <scope>NUCLEOTIDE SEQUENCE</scope>
</reference>
<dbReference type="PROSITE" id="PS50003">
    <property type="entry name" value="PH_DOMAIN"/>
    <property type="match status" value="1"/>
</dbReference>
<feature type="coiled-coil region" evidence="1">
    <location>
        <begin position="1273"/>
        <end position="1380"/>
    </location>
</feature>
<feature type="coiled-coil region" evidence="1">
    <location>
        <begin position="309"/>
        <end position="445"/>
    </location>
</feature>
<gene>
    <name evidence="4" type="ORF">ACAOBT_LOCUS125</name>
</gene>
<dbReference type="InterPro" id="IPR011993">
    <property type="entry name" value="PH-like_dom_sf"/>
</dbReference>
<evidence type="ECO:0000256" key="1">
    <source>
        <dbReference type="SAM" id="Coils"/>
    </source>
</evidence>
<dbReference type="InterPro" id="IPR001849">
    <property type="entry name" value="PH_domain"/>
</dbReference>
<keyword evidence="5" id="KW-1185">Reference proteome</keyword>
<feature type="compositionally biased region" description="Basic and acidic residues" evidence="2">
    <location>
        <begin position="223"/>
        <end position="237"/>
    </location>
</feature>
<dbReference type="GO" id="GO:0015629">
    <property type="term" value="C:actin cytoskeleton"/>
    <property type="evidence" value="ECO:0007669"/>
    <property type="project" value="TreeGrafter"/>
</dbReference>
<dbReference type="Proteomes" id="UP001152888">
    <property type="component" value="Unassembled WGS sequence"/>
</dbReference>
<evidence type="ECO:0000313" key="4">
    <source>
        <dbReference type="EMBL" id="CAH1953600.1"/>
    </source>
</evidence>
<protein>
    <recommendedName>
        <fullName evidence="3">PH domain-containing protein</fullName>
    </recommendedName>
</protein>
<dbReference type="InterPro" id="IPR052223">
    <property type="entry name" value="Actin_Cytoskeleton_Reg"/>
</dbReference>
<feature type="coiled-coil region" evidence="1">
    <location>
        <begin position="496"/>
        <end position="555"/>
    </location>
</feature>
<dbReference type="Pfam" id="PF00169">
    <property type="entry name" value="PH"/>
    <property type="match status" value="1"/>
</dbReference>
<keyword evidence="1" id="KW-0175">Coiled coil</keyword>
<feature type="compositionally biased region" description="Basic and acidic residues" evidence="2">
    <location>
        <begin position="29"/>
        <end position="38"/>
    </location>
</feature>
<accession>A0A9P0JIH3</accession>
<evidence type="ECO:0000256" key="2">
    <source>
        <dbReference type="SAM" id="MobiDB-lite"/>
    </source>
</evidence>
<dbReference type="SUPFAM" id="SSF50729">
    <property type="entry name" value="PH domain-like"/>
    <property type="match status" value="1"/>
</dbReference>
<dbReference type="SMART" id="SM00233">
    <property type="entry name" value="PH"/>
    <property type="match status" value="1"/>
</dbReference>
<feature type="region of interest" description="Disordered" evidence="2">
    <location>
        <begin position="193"/>
        <end position="297"/>
    </location>
</feature>
<dbReference type="PANTHER" id="PTHR17271:SF1">
    <property type="entry name" value="PROTEIN OUTSPREAD"/>
    <property type="match status" value="1"/>
</dbReference>
<sequence>MVSSGSPPTRDKRDSMSTNGMQTGGMLGSEDKIGARARRDWRHERLRDIAAALTTGAGTKDNGGVGKQDGGSRDLQEQRLPALPAEQLLLHLKKGWLWLKSSEEGVDWTRRWVVLCGPALQVYGDQDERSPPELRIELSSVVSYAETVTDSKYGFEIRRAGGPPLTLAAVTQGIRSNWLLALKKAAPMAIMGGVTNGTTPPPPPVESPVSPSTPRSIMASSDEEYKTASEGGRRGSEEWPSTPCSTDLPPSPPPSHRGPNSLGRLKERARVRPRLPRSGAPGSRHSTADSTSTDELDCVVKPQPPQQDVHQLREKLAGAEKEIQALEEEIARLKKFQSDAAIREKKAKEMLSNLEKTEKELNQRNSQIELNFLKEQRALQRRLSEAEEAARTNEEKCTILTRELQTKQRILVNLQEELSMSNERLSRVTEENNRLYKKVQELEGRYCFKNQHFKADSITELTNINLDLDIDELNANELKEYCLDLKHRFERAIVEIQAVKRALRESEESCDKMEIANYGLQHHIGTLNEEHYAELRLLVQRLDNLTAKLAAAERQLRTKGKGDAKDKRRSLSLRGRESFSINKEVEDKVTELEAKILALERGRNRRRYKRDRSNERCSPIDDKALRRARRKSLDSATSSEPMKLLMRLSSLETKVTNVNTSNESLNILNGSTSDITKLKDEKSSVDLDYLLSTAKIKVSECLCSVSSLKNNRKRNSSPSVDKLVALENSLNELQDILNRKDCAVNIAEVEVINTSAGSVVKQLQNLLLDKLTSLAEKKRLLQENNKWDNTARLQMLAEKVAYENVLVNRIQEALTCPVTGDAVCKRLINKETRETAYLIIALQNKINGTSNKQQPPNRTSVDHLTKTLAKCLLSASQGFKSFKNFVATKGPSIDLLCDEKQKLDVLLSTYKSAKLPQIAEALAAETMNLASDKTCRLRSLKEDLVNEFKKNAREIVNSELIQSEINHVLLRAAQVYQSNIDADHNFFFSFFASERAALELWSDAVGDCLYDEISRAIMELTELYQNCLNKLQKQNWRRRVELERNIRAPTTLLYEFADVVAHKALIDARIAVLSGSYNPQEMYSGSLETLSTWLDNEKQWAYMETQSLLQTNRDLEVEFTCMVEKYRSECHALLEPRESVGGCLRELSEKVEELQRCADLPVRGIGENWKDVCQACATLRDRLEEVKVAMQQQQNNTQQLRRYSPIPVDLDRLDDDLQLHQSTAEYLSEVEQLRSAWRRALVASPDGGLCESEAERLRQLCERALAATERWHRGALQAARRAHQRQVDALKQEKEQALAEETRATLAALDAMRKAHVAEVQREVAKFKQEYARQQRDDIFDLSEKLSVKSLEAAALEEQLGSATRQLAHAQQHILKLERNPQLSSVKVTSYIYHL</sequence>
<comment type="caution">
    <text evidence="4">The sequence shown here is derived from an EMBL/GenBank/DDBJ whole genome shotgun (WGS) entry which is preliminary data.</text>
</comment>
<feature type="region of interest" description="Disordered" evidence="2">
    <location>
        <begin position="1"/>
        <end position="38"/>
    </location>
</feature>
<name>A0A9P0JIH3_ACAOB</name>
<feature type="domain" description="PH" evidence="3">
    <location>
        <begin position="90"/>
        <end position="187"/>
    </location>
</feature>
<dbReference type="EMBL" id="CAKOFQ010006651">
    <property type="protein sequence ID" value="CAH1953600.1"/>
    <property type="molecule type" value="Genomic_DNA"/>
</dbReference>
<evidence type="ECO:0000313" key="5">
    <source>
        <dbReference type="Proteomes" id="UP001152888"/>
    </source>
</evidence>
<feature type="region of interest" description="Disordered" evidence="2">
    <location>
        <begin position="52"/>
        <end position="73"/>
    </location>
</feature>
<proteinExistence type="predicted"/>
<dbReference type="Gene3D" id="2.30.29.30">
    <property type="entry name" value="Pleckstrin-homology domain (PH domain)/Phosphotyrosine-binding domain (PTB)"/>
    <property type="match status" value="1"/>
</dbReference>